<accession>A0AAQ3Q2D8</accession>
<name>A0AAQ3Q2D8_9LILI</name>
<dbReference type="EMBL" id="CP136890">
    <property type="protein sequence ID" value="WOK93789.1"/>
    <property type="molecule type" value="Genomic_DNA"/>
</dbReference>
<evidence type="ECO:0000313" key="2">
    <source>
        <dbReference type="Proteomes" id="UP001327560"/>
    </source>
</evidence>
<sequence>MVIDKQQLMLDGQTITSSQMQMANTMNGICQAVKPAKHLSQVTNPFISEGNKAGFNVEKVIADKFVAKRTKPIHAPVNIEKNIEKFHKKLTEVFEITVNEIKEK</sequence>
<evidence type="ECO:0000313" key="1">
    <source>
        <dbReference type="EMBL" id="WOK93789.1"/>
    </source>
</evidence>
<organism evidence="1 2">
    <name type="scientific">Canna indica</name>
    <name type="common">Indian-shot</name>
    <dbReference type="NCBI Taxonomy" id="4628"/>
    <lineage>
        <taxon>Eukaryota</taxon>
        <taxon>Viridiplantae</taxon>
        <taxon>Streptophyta</taxon>
        <taxon>Embryophyta</taxon>
        <taxon>Tracheophyta</taxon>
        <taxon>Spermatophyta</taxon>
        <taxon>Magnoliopsida</taxon>
        <taxon>Liliopsida</taxon>
        <taxon>Zingiberales</taxon>
        <taxon>Cannaceae</taxon>
        <taxon>Canna</taxon>
    </lineage>
</organism>
<reference evidence="1 2" key="1">
    <citation type="submission" date="2023-10" db="EMBL/GenBank/DDBJ databases">
        <title>Chromosome-scale genome assembly provides insights into flower coloration mechanisms of Canna indica.</title>
        <authorList>
            <person name="Li C."/>
        </authorList>
    </citation>
    <scope>NUCLEOTIDE SEQUENCE [LARGE SCALE GENOMIC DNA]</scope>
    <source>
        <tissue evidence="1">Flower</tissue>
    </source>
</reference>
<protein>
    <submittedName>
        <fullName evidence="1">Uncharacterized protein</fullName>
    </submittedName>
</protein>
<proteinExistence type="predicted"/>
<dbReference type="Proteomes" id="UP001327560">
    <property type="component" value="Chromosome 1"/>
</dbReference>
<keyword evidence="2" id="KW-1185">Reference proteome</keyword>
<gene>
    <name evidence="1" type="ORF">Cni_G02490</name>
</gene>
<dbReference type="AlphaFoldDB" id="A0AAQ3Q2D8"/>